<dbReference type="EMBL" id="VFSU01000034">
    <property type="protein sequence ID" value="TPE58711.1"/>
    <property type="molecule type" value="Genomic_DNA"/>
</dbReference>
<evidence type="ECO:0000256" key="6">
    <source>
        <dbReference type="SAM" id="Phobius"/>
    </source>
</evidence>
<evidence type="ECO:0000259" key="7">
    <source>
        <dbReference type="Pfam" id="PF13396"/>
    </source>
</evidence>
<gene>
    <name evidence="8" type="ORF">FJQ54_16835</name>
</gene>
<comment type="caution">
    <text evidence="8">The sequence shown here is derived from an EMBL/GenBank/DDBJ whole genome shotgun (WGS) entry which is preliminary data.</text>
</comment>
<evidence type="ECO:0000256" key="2">
    <source>
        <dbReference type="ARBA" id="ARBA00022475"/>
    </source>
</evidence>
<dbReference type="Pfam" id="PF13396">
    <property type="entry name" value="PLDc_N"/>
    <property type="match status" value="1"/>
</dbReference>
<keyword evidence="4 6" id="KW-1133">Transmembrane helix</keyword>
<evidence type="ECO:0000313" key="8">
    <source>
        <dbReference type="EMBL" id="TPE58711.1"/>
    </source>
</evidence>
<protein>
    <recommendedName>
        <fullName evidence="7">Cardiolipin synthase N-terminal domain-containing protein</fullName>
    </recommendedName>
</protein>
<organism evidence="8 9">
    <name type="scientific">Sandaracinobacter neustonicus</name>
    <dbReference type="NCBI Taxonomy" id="1715348"/>
    <lineage>
        <taxon>Bacteria</taxon>
        <taxon>Pseudomonadati</taxon>
        <taxon>Pseudomonadota</taxon>
        <taxon>Alphaproteobacteria</taxon>
        <taxon>Sphingomonadales</taxon>
        <taxon>Sphingosinicellaceae</taxon>
        <taxon>Sandaracinobacter</taxon>
    </lineage>
</organism>
<proteinExistence type="predicted"/>
<keyword evidence="5 6" id="KW-0472">Membrane</keyword>
<feature type="domain" description="Cardiolipin synthase N-terminal" evidence="7">
    <location>
        <begin position="23"/>
        <end position="67"/>
    </location>
</feature>
<feature type="transmembrane region" description="Helical" evidence="6">
    <location>
        <begin position="48"/>
        <end position="67"/>
    </location>
</feature>
<dbReference type="RefSeq" id="WP_140929563.1">
    <property type="nucleotide sequence ID" value="NZ_VFSU01000034.1"/>
</dbReference>
<dbReference type="GO" id="GO:0005886">
    <property type="term" value="C:plasma membrane"/>
    <property type="evidence" value="ECO:0007669"/>
    <property type="project" value="UniProtKB-SubCell"/>
</dbReference>
<reference evidence="8 9" key="1">
    <citation type="submission" date="2019-06" db="EMBL/GenBank/DDBJ databases">
        <authorList>
            <person name="Lee I."/>
            <person name="Jang G.I."/>
            <person name="Hwang C.Y."/>
        </authorList>
    </citation>
    <scope>NUCLEOTIDE SEQUENCE [LARGE SCALE GENOMIC DNA]</scope>
    <source>
        <strain evidence="8 9">PAMC 28131</strain>
    </source>
</reference>
<evidence type="ECO:0000256" key="1">
    <source>
        <dbReference type="ARBA" id="ARBA00004651"/>
    </source>
</evidence>
<feature type="transmembrane region" description="Helical" evidence="6">
    <location>
        <begin position="12"/>
        <end position="33"/>
    </location>
</feature>
<evidence type="ECO:0000256" key="4">
    <source>
        <dbReference type="ARBA" id="ARBA00022989"/>
    </source>
</evidence>
<evidence type="ECO:0000256" key="3">
    <source>
        <dbReference type="ARBA" id="ARBA00022692"/>
    </source>
</evidence>
<name>A0A501XDP8_9SPHN</name>
<dbReference type="InterPro" id="IPR027379">
    <property type="entry name" value="CLS_N"/>
</dbReference>
<evidence type="ECO:0000256" key="5">
    <source>
        <dbReference type="ARBA" id="ARBA00023136"/>
    </source>
</evidence>
<dbReference type="OrthoDB" id="7596142at2"/>
<accession>A0A501XDP8</accession>
<comment type="subcellular location">
    <subcellularLocation>
        <location evidence="1">Cell membrane</location>
        <topology evidence="1">Multi-pass membrane protein</topology>
    </subcellularLocation>
</comment>
<sequence>MLANVFSSIFNFAMFTFVVFIFVLWLWLLFSVIGDLFRRHDIGGFGKVLWIIFLVLLPYLGVFAYILTQGRGMGERQVAQMKQAQHDLREFVGFSPADELKKLDELKAAGSISADEYGKLRAKVLG</sequence>
<keyword evidence="3 6" id="KW-0812">Transmembrane</keyword>
<evidence type="ECO:0000313" key="9">
    <source>
        <dbReference type="Proteomes" id="UP000319897"/>
    </source>
</evidence>
<keyword evidence="2" id="KW-1003">Cell membrane</keyword>
<dbReference type="Proteomes" id="UP000319897">
    <property type="component" value="Unassembled WGS sequence"/>
</dbReference>
<keyword evidence="9" id="KW-1185">Reference proteome</keyword>
<dbReference type="AlphaFoldDB" id="A0A501XDP8"/>